<dbReference type="AlphaFoldDB" id="A0A1J4SAN2"/>
<dbReference type="Proteomes" id="UP000182278">
    <property type="component" value="Unassembled WGS sequence"/>
</dbReference>
<dbReference type="Gene3D" id="3.30.460.40">
    <property type="match status" value="1"/>
</dbReference>
<dbReference type="SUPFAM" id="SSF81301">
    <property type="entry name" value="Nucleotidyltransferase"/>
    <property type="match status" value="1"/>
</dbReference>
<gene>
    <name evidence="1" type="ORF">AUJ66_06170</name>
</gene>
<comment type="caution">
    <text evidence="1">The sequence shown here is derived from an EMBL/GenBank/DDBJ whole genome shotgun (WGS) entry which is preliminary data.</text>
</comment>
<reference evidence="1 2" key="1">
    <citation type="journal article" date="2016" name="Environ. Microbiol.">
        <title>Genomic resolution of a cold subsurface aquifer community provides metabolic insights for novel microbes adapted to high CO concentrations.</title>
        <authorList>
            <person name="Probst A.J."/>
            <person name="Castelle C.J."/>
            <person name="Singh A."/>
            <person name="Brown C.T."/>
            <person name="Anantharaman K."/>
            <person name="Sharon I."/>
            <person name="Hug L.A."/>
            <person name="Burstein D."/>
            <person name="Emerson J.B."/>
            <person name="Thomas B.C."/>
            <person name="Banfield J.F."/>
        </authorList>
    </citation>
    <scope>NUCLEOTIDE SEQUENCE [LARGE SCALE GENOMIC DNA]</scope>
    <source>
        <strain evidence="1">CG1_02_38_46</strain>
    </source>
</reference>
<accession>A0A1J4SAN2</accession>
<dbReference type="EMBL" id="MNUO01000094">
    <property type="protein sequence ID" value="OIN96451.1"/>
    <property type="molecule type" value="Genomic_DNA"/>
</dbReference>
<evidence type="ECO:0000313" key="1">
    <source>
        <dbReference type="EMBL" id="OIN96451.1"/>
    </source>
</evidence>
<protein>
    <submittedName>
        <fullName evidence="1">Uncharacterized protein</fullName>
    </submittedName>
</protein>
<organism evidence="1 2">
    <name type="scientific">Candidatus Desantisbacteria bacterium CG1_02_38_46</name>
    <dbReference type="NCBI Taxonomy" id="1817893"/>
    <lineage>
        <taxon>Bacteria</taxon>
        <taxon>Candidatus Desantisiibacteriota</taxon>
    </lineage>
</organism>
<dbReference type="InterPro" id="IPR043519">
    <property type="entry name" value="NT_sf"/>
</dbReference>
<dbReference type="STRING" id="1817893.AUJ66_06170"/>
<name>A0A1J4SAN2_9BACT</name>
<sequence length="159" mass="18083">MNNPRVFSYRQGELLAKVLNKAGVDYLFIGKSGAIILGYPDTTQDVDIYPKKDVENGKRIIKALIELGFSLDKKTKEAIIQGKDFVQIKSGPFDIDLVFAPDGFENYDEIRMRSVKVGQFPVANIEDIIKSKEAAKRERDLRDLPLLREFARTFKKGKK</sequence>
<proteinExistence type="predicted"/>
<evidence type="ECO:0000313" key="2">
    <source>
        <dbReference type="Proteomes" id="UP000182278"/>
    </source>
</evidence>